<sequence length="165" mass="19699">MAKYYLTKIIYNGLTYFLIWYSNDEDGFLLFDQQLLVFFSVEEANTFADKEHIIFEKGITVFDLSEIIELINNVEISQNCRILIDIWHFFSDLSKSLNEEFIGDYNDEEIIDIYNKLFYGSNLELLKNEEYHPSFNVDEKHKCWEIFESGLSILNKYLNDDFSMK</sequence>
<evidence type="ECO:0008006" key="3">
    <source>
        <dbReference type="Google" id="ProtNLM"/>
    </source>
</evidence>
<dbReference type="AlphaFoldDB" id="A0AAW5KSF8"/>
<proteinExistence type="predicted"/>
<name>A0AAW5KSF8_9FIRM</name>
<dbReference type="RefSeq" id="WP_117878614.1">
    <property type="nucleotide sequence ID" value="NZ_CAKVQR010000017.1"/>
</dbReference>
<dbReference type="Proteomes" id="UP001206236">
    <property type="component" value="Unassembled WGS sequence"/>
</dbReference>
<accession>A0AAW5KSF8</accession>
<gene>
    <name evidence="1" type="ORF">NE632_09325</name>
</gene>
<evidence type="ECO:0000313" key="1">
    <source>
        <dbReference type="EMBL" id="MCQ5153507.1"/>
    </source>
</evidence>
<dbReference type="EMBL" id="JANGCN010000019">
    <property type="protein sequence ID" value="MCQ5153507.1"/>
    <property type="molecule type" value="Genomic_DNA"/>
</dbReference>
<protein>
    <recommendedName>
        <fullName evidence="3">DUF4375 domain-containing protein</fullName>
    </recommendedName>
</protein>
<evidence type="ECO:0000313" key="2">
    <source>
        <dbReference type="Proteomes" id="UP001206236"/>
    </source>
</evidence>
<comment type="caution">
    <text evidence="1">The sequence shown here is derived from an EMBL/GenBank/DDBJ whole genome shotgun (WGS) entry which is preliminary data.</text>
</comment>
<organism evidence="1 2">
    <name type="scientific">Ruminococcus bicirculans</name>
    <name type="common">ex Wegman et al. 2014</name>
    <dbReference type="NCBI Taxonomy" id="1160721"/>
    <lineage>
        <taxon>Bacteria</taxon>
        <taxon>Bacillati</taxon>
        <taxon>Bacillota</taxon>
        <taxon>Clostridia</taxon>
        <taxon>Eubacteriales</taxon>
        <taxon>Oscillospiraceae</taxon>
        <taxon>Ruminococcus</taxon>
    </lineage>
</organism>
<reference evidence="1" key="1">
    <citation type="submission" date="2022-06" db="EMBL/GenBank/DDBJ databases">
        <title>Isolation of gut microbiota from human fecal samples.</title>
        <authorList>
            <person name="Pamer E.G."/>
            <person name="Barat B."/>
            <person name="Waligurski E."/>
            <person name="Medina S."/>
            <person name="Paddock L."/>
            <person name="Mostad J."/>
        </authorList>
    </citation>
    <scope>NUCLEOTIDE SEQUENCE</scope>
    <source>
        <strain evidence="1">DFI.5.57</strain>
    </source>
</reference>